<dbReference type="PANTHER" id="PTHR43855:SF1">
    <property type="entry name" value="THIOSULFATE SULFURTRANSFERASE"/>
    <property type="match status" value="1"/>
</dbReference>
<name>A0A1H7VJH2_9RHOB</name>
<dbReference type="EMBL" id="FOAG01000012">
    <property type="protein sequence ID" value="SEM09330.1"/>
    <property type="molecule type" value="Genomic_DNA"/>
</dbReference>
<dbReference type="STRING" id="1287727.SAMN05443999_112113"/>
<evidence type="ECO:0000259" key="3">
    <source>
        <dbReference type="PROSITE" id="PS50206"/>
    </source>
</evidence>
<dbReference type="Pfam" id="PF00581">
    <property type="entry name" value="Rhodanese"/>
    <property type="match status" value="2"/>
</dbReference>
<dbReference type="Proteomes" id="UP000199582">
    <property type="component" value="Unassembled WGS sequence"/>
</dbReference>
<dbReference type="InterPro" id="IPR051126">
    <property type="entry name" value="Thiosulfate_sulfurtransferase"/>
</dbReference>
<dbReference type="SMART" id="SM00450">
    <property type="entry name" value="RHOD"/>
    <property type="match status" value="2"/>
</dbReference>
<protein>
    <submittedName>
        <fullName evidence="4">Thiosulfate/3-mercaptopyruvate sulfurtransferase</fullName>
    </submittedName>
</protein>
<dbReference type="InterPro" id="IPR001763">
    <property type="entry name" value="Rhodanese-like_dom"/>
</dbReference>
<dbReference type="GO" id="GO:0016740">
    <property type="term" value="F:transferase activity"/>
    <property type="evidence" value="ECO:0007669"/>
    <property type="project" value="UniProtKB-KW"/>
</dbReference>
<feature type="chain" id="PRO_5009299848" evidence="2">
    <location>
        <begin position="24"/>
        <end position="313"/>
    </location>
</feature>
<evidence type="ECO:0000256" key="2">
    <source>
        <dbReference type="SAM" id="SignalP"/>
    </source>
</evidence>
<keyword evidence="2" id="KW-0732">Signal</keyword>
<feature type="domain" description="Rhodanese" evidence="3">
    <location>
        <begin position="182"/>
        <end position="297"/>
    </location>
</feature>
<dbReference type="PANTHER" id="PTHR43855">
    <property type="entry name" value="THIOSULFATE SULFURTRANSFERASE"/>
    <property type="match status" value="1"/>
</dbReference>
<evidence type="ECO:0000313" key="4">
    <source>
        <dbReference type="EMBL" id="SEM09330.1"/>
    </source>
</evidence>
<keyword evidence="5" id="KW-1185">Reference proteome</keyword>
<sequence length="313" mass="33903">MFQGFRKTCFAVALTLVPLTAHAGLGPLIDAEDLKTALENEQPIVLDIRTGAAYEAGHIPGSRPAPYGLFRGGPDNPGELVPEDQLTEVLRELGITTDQPVVIVHQGSDQTDFGAAARVYWTLKSSGVSDLAILNGGMNGWQQAGQSVDTGSGPTVAPSTITARYDPTWLATREDVKAIIDGEDSAELIDARPEAFWKGETKHGAAERPGTLPQSRYFTHDRWFGGDEPALIKPDLVRQLAAENGFEQGDRLVSFCNTGHWAATNWFALSEIAGIEGVRLYPESMVGWSQSGYEMANVPGLFRNMLNKITGKY</sequence>
<evidence type="ECO:0000256" key="1">
    <source>
        <dbReference type="ARBA" id="ARBA00022737"/>
    </source>
</evidence>
<reference evidence="4 5" key="1">
    <citation type="submission" date="2016-10" db="EMBL/GenBank/DDBJ databases">
        <authorList>
            <person name="de Groot N.N."/>
        </authorList>
    </citation>
    <scope>NUCLEOTIDE SEQUENCE [LARGE SCALE GENOMIC DNA]</scope>
    <source>
        <strain evidence="4 5">DSM 100674</strain>
    </source>
</reference>
<proteinExistence type="predicted"/>
<gene>
    <name evidence="4" type="ORF">SAMN05443999_112113</name>
</gene>
<dbReference type="AlphaFoldDB" id="A0A1H7VJH2"/>
<dbReference type="SUPFAM" id="SSF52821">
    <property type="entry name" value="Rhodanese/Cell cycle control phosphatase"/>
    <property type="match status" value="2"/>
</dbReference>
<dbReference type="Gene3D" id="3.40.250.10">
    <property type="entry name" value="Rhodanese-like domain"/>
    <property type="match status" value="2"/>
</dbReference>
<feature type="domain" description="Rhodanese" evidence="3">
    <location>
        <begin position="39"/>
        <end position="150"/>
    </location>
</feature>
<dbReference type="PROSITE" id="PS50206">
    <property type="entry name" value="RHODANESE_3"/>
    <property type="match status" value="2"/>
</dbReference>
<keyword evidence="1" id="KW-0677">Repeat</keyword>
<dbReference type="RefSeq" id="WP_093038834.1">
    <property type="nucleotide sequence ID" value="NZ_FOAG01000012.1"/>
</dbReference>
<evidence type="ECO:0000313" key="5">
    <source>
        <dbReference type="Proteomes" id="UP000199582"/>
    </source>
</evidence>
<keyword evidence="4" id="KW-0670">Pyruvate</keyword>
<dbReference type="CDD" id="cd01448">
    <property type="entry name" value="TST_Repeat_1"/>
    <property type="match status" value="1"/>
</dbReference>
<feature type="signal peptide" evidence="2">
    <location>
        <begin position="1"/>
        <end position="23"/>
    </location>
</feature>
<accession>A0A1H7VJH2</accession>
<dbReference type="InterPro" id="IPR036873">
    <property type="entry name" value="Rhodanese-like_dom_sf"/>
</dbReference>
<keyword evidence="4" id="KW-0808">Transferase</keyword>
<dbReference type="OrthoDB" id="9781034at2"/>
<organism evidence="4 5">
    <name type="scientific">Roseovarius azorensis</name>
    <dbReference type="NCBI Taxonomy" id="1287727"/>
    <lineage>
        <taxon>Bacteria</taxon>
        <taxon>Pseudomonadati</taxon>
        <taxon>Pseudomonadota</taxon>
        <taxon>Alphaproteobacteria</taxon>
        <taxon>Rhodobacterales</taxon>
        <taxon>Roseobacteraceae</taxon>
        <taxon>Roseovarius</taxon>
    </lineage>
</organism>